<proteinExistence type="predicted"/>
<dbReference type="Proteomes" id="UP000799437">
    <property type="component" value="Unassembled WGS sequence"/>
</dbReference>
<evidence type="ECO:0000256" key="1">
    <source>
        <dbReference type="SAM" id="MobiDB-lite"/>
    </source>
</evidence>
<feature type="compositionally biased region" description="Basic and acidic residues" evidence="1">
    <location>
        <begin position="48"/>
        <end position="70"/>
    </location>
</feature>
<feature type="region of interest" description="Disordered" evidence="1">
    <location>
        <begin position="45"/>
        <end position="120"/>
    </location>
</feature>
<reference evidence="2" key="1">
    <citation type="journal article" date="2020" name="Stud. Mycol.">
        <title>101 Dothideomycetes genomes: a test case for predicting lifestyles and emergence of pathogens.</title>
        <authorList>
            <person name="Haridas S."/>
            <person name="Albert R."/>
            <person name="Binder M."/>
            <person name="Bloem J."/>
            <person name="Labutti K."/>
            <person name="Salamov A."/>
            <person name="Andreopoulos B."/>
            <person name="Baker S."/>
            <person name="Barry K."/>
            <person name="Bills G."/>
            <person name="Bluhm B."/>
            <person name="Cannon C."/>
            <person name="Castanera R."/>
            <person name="Culley D."/>
            <person name="Daum C."/>
            <person name="Ezra D."/>
            <person name="Gonzalez J."/>
            <person name="Henrissat B."/>
            <person name="Kuo A."/>
            <person name="Liang C."/>
            <person name="Lipzen A."/>
            <person name="Lutzoni F."/>
            <person name="Magnuson J."/>
            <person name="Mondo S."/>
            <person name="Nolan M."/>
            <person name="Ohm R."/>
            <person name="Pangilinan J."/>
            <person name="Park H.-J."/>
            <person name="Ramirez L."/>
            <person name="Alfaro M."/>
            <person name="Sun H."/>
            <person name="Tritt A."/>
            <person name="Yoshinaga Y."/>
            <person name="Zwiers L.-H."/>
            <person name="Turgeon B."/>
            <person name="Goodwin S."/>
            <person name="Spatafora J."/>
            <person name="Crous P."/>
            <person name="Grigoriev I."/>
        </authorList>
    </citation>
    <scope>NUCLEOTIDE SEQUENCE</scope>
    <source>
        <strain evidence="2">CBS 121739</strain>
    </source>
</reference>
<organism evidence="2 3">
    <name type="scientific">Pseudovirgaria hyperparasitica</name>
    <dbReference type="NCBI Taxonomy" id="470096"/>
    <lineage>
        <taxon>Eukaryota</taxon>
        <taxon>Fungi</taxon>
        <taxon>Dikarya</taxon>
        <taxon>Ascomycota</taxon>
        <taxon>Pezizomycotina</taxon>
        <taxon>Dothideomycetes</taxon>
        <taxon>Dothideomycetes incertae sedis</taxon>
        <taxon>Acrospermales</taxon>
        <taxon>Acrospermaceae</taxon>
        <taxon>Pseudovirgaria</taxon>
    </lineage>
</organism>
<dbReference type="EMBL" id="ML996566">
    <property type="protein sequence ID" value="KAF2762185.1"/>
    <property type="molecule type" value="Genomic_DNA"/>
</dbReference>
<dbReference type="RefSeq" id="XP_033604636.1">
    <property type="nucleotide sequence ID" value="XM_033745218.1"/>
</dbReference>
<evidence type="ECO:0000313" key="3">
    <source>
        <dbReference type="Proteomes" id="UP000799437"/>
    </source>
</evidence>
<protein>
    <submittedName>
        <fullName evidence="2">Uncharacterized protein</fullName>
    </submittedName>
</protein>
<gene>
    <name evidence="2" type="ORF">EJ05DRAFT_482960</name>
</gene>
<dbReference type="GeneID" id="54486272"/>
<evidence type="ECO:0000313" key="2">
    <source>
        <dbReference type="EMBL" id="KAF2762185.1"/>
    </source>
</evidence>
<keyword evidence="3" id="KW-1185">Reference proteome</keyword>
<sequence>MAACASMHAYQGRERRWLIYSSLLLWRAGSLLLRKICHRRATANDACTDNKRARREDRTGQDRTGQDKTRPASSLHNTVCARDRHLTVSQSVMVTGDGDGVVGDSGDRDSDSDGDGDSQP</sequence>
<name>A0A6A6WJ25_9PEZI</name>
<dbReference type="AlphaFoldDB" id="A0A6A6WJ25"/>
<accession>A0A6A6WJ25</accession>